<sequence length="189" mass="21896">MDKINSLNSRLDLLRNTLQGIKKEDVNTTGIRFDKDKKTLTKEEFYSNDFMRGYARCDHHDDIQVGDFVRYKQKRESGVKYLWGGLVTYKAPEFLRLKNVYNGAKWSVQLTDPKVMNTFYVRRKMNAEDIDAYTDLCDNSKRLIDLNSASSVGLIKEIIERGDKHLIVEAASVIMEDNDQTIIFKNSNP</sequence>
<reference evidence="1 2" key="1">
    <citation type="submission" date="2012-10" db="EMBL/GenBank/DDBJ databases">
        <title>Towards defining the chloroviruses: a genomic journey through a genus of large DNA viruses.</title>
        <authorList>
            <person name="Jeanniard A."/>
            <person name="Dunigan D.D."/>
            <person name="Gurnon J.R."/>
            <person name="Agarkova I."/>
            <person name="Kang M."/>
            <person name="Vitek J."/>
            <person name="Duncan G."/>
            <person name="McClung O.W."/>
            <person name="Larsen M."/>
            <person name="Claverie J.-M."/>
            <person name="Van Etten J.L."/>
            <person name="Blanc G."/>
        </authorList>
    </citation>
    <scope>NUCLEOTIDE SEQUENCE [LARGE SCALE GENOMIC DNA]</scope>
</reference>
<gene>
    <name evidence="1" type="primary">IL-3A_083L</name>
    <name evidence="1" type="ORF">PBCVIL3A_083L</name>
</gene>
<evidence type="ECO:0000313" key="1">
    <source>
        <dbReference type="EMBL" id="AGE53761.1"/>
    </source>
</evidence>
<dbReference type="EMBL" id="JX997169">
    <property type="protein sequence ID" value="AGE53761.1"/>
    <property type="molecule type" value="Genomic_DNA"/>
</dbReference>
<accession>M1HVK8</accession>
<protein>
    <submittedName>
        <fullName evidence="1">Uncharacterized protein</fullName>
    </submittedName>
</protein>
<organismHost>
    <name type="scientific">Chlorella</name>
    <dbReference type="NCBI Taxonomy" id="3071"/>
</organismHost>
<name>M1HVK8_PBCVI</name>
<evidence type="ECO:0000313" key="2">
    <source>
        <dbReference type="Proteomes" id="UP000247091"/>
    </source>
</evidence>
<organism evidence="1 2">
    <name type="scientific">Paramecium bursaria Chlorella virus IL3A</name>
    <name type="common">PBCV-IL3A</name>
    <dbReference type="NCBI Taxonomy" id="46019"/>
    <lineage>
        <taxon>Viruses</taxon>
        <taxon>Varidnaviria</taxon>
        <taxon>Bamfordvirae</taxon>
        <taxon>Nucleocytoviricota</taxon>
        <taxon>Megaviricetes</taxon>
        <taxon>Algavirales</taxon>
        <taxon>Phycodnaviridae</taxon>
        <taxon>Chlorovirus</taxon>
        <taxon>Chlorovirus illinoense</taxon>
    </lineage>
</organism>
<proteinExistence type="predicted"/>
<dbReference type="Proteomes" id="UP000247091">
    <property type="component" value="Segment"/>
</dbReference>